<feature type="region of interest" description="Disordered" evidence="1">
    <location>
        <begin position="50"/>
        <end position="113"/>
    </location>
</feature>
<dbReference type="OrthoDB" id="5279705at2759"/>
<dbReference type="Proteomes" id="UP000184383">
    <property type="component" value="Unassembled WGS sequence"/>
</dbReference>
<evidence type="ECO:0000256" key="1">
    <source>
        <dbReference type="SAM" id="MobiDB-lite"/>
    </source>
</evidence>
<protein>
    <submittedName>
        <fullName evidence="2">Uncharacterized protein</fullName>
    </submittedName>
</protein>
<dbReference type="RefSeq" id="XP_040692907.1">
    <property type="nucleotide sequence ID" value="XM_040834417.1"/>
</dbReference>
<dbReference type="STRING" id="1073089.A0A1L9RWA6"/>
<keyword evidence="3" id="KW-1185">Reference proteome</keyword>
<feature type="compositionally biased region" description="Polar residues" evidence="1">
    <location>
        <begin position="202"/>
        <end position="221"/>
    </location>
</feature>
<reference evidence="3" key="1">
    <citation type="journal article" date="2017" name="Genome Biol.">
        <title>Comparative genomics reveals high biological diversity and specific adaptations in the industrially and medically important fungal genus Aspergillus.</title>
        <authorList>
            <person name="de Vries R.P."/>
            <person name="Riley R."/>
            <person name="Wiebenga A."/>
            <person name="Aguilar-Osorio G."/>
            <person name="Amillis S."/>
            <person name="Uchima C.A."/>
            <person name="Anderluh G."/>
            <person name="Asadollahi M."/>
            <person name="Askin M."/>
            <person name="Barry K."/>
            <person name="Battaglia E."/>
            <person name="Bayram O."/>
            <person name="Benocci T."/>
            <person name="Braus-Stromeyer S.A."/>
            <person name="Caldana C."/>
            <person name="Canovas D."/>
            <person name="Cerqueira G.C."/>
            <person name="Chen F."/>
            <person name="Chen W."/>
            <person name="Choi C."/>
            <person name="Clum A."/>
            <person name="Dos Santos R.A."/>
            <person name="Damasio A.R."/>
            <person name="Diallinas G."/>
            <person name="Emri T."/>
            <person name="Fekete E."/>
            <person name="Flipphi M."/>
            <person name="Freyberg S."/>
            <person name="Gallo A."/>
            <person name="Gournas C."/>
            <person name="Habgood R."/>
            <person name="Hainaut M."/>
            <person name="Harispe M.L."/>
            <person name="Henrissat B."/>
            <person name="Hilden K.S."/>
            <person name="Hope R."/>
            <person name="Hossain A."/>
            <person name="Karabika E."/>
            <person name="Karaffa L."/>
            <person name="Karanyi Z."/>
            <person name="Krasevec N."/>
            <person name="Kuo A."/>
            <person name="Kusch H."/>
            <person name="LaButti K."/>
            <person name="Lagendijk E.L."/>
            <person name="Lapidus A."/>
            <person name="Levasseur A."/>
            <person name="Lindquist E."/>
            <person name="Lipzen A."/>
            <person name="Logrieco A.F."/>
            <person name="MacCabe A."/>
            <person name="Maekelae M.R."/>
            <person name="Malavazi I."/>
            <person name="Melin P."/>
            <person name="Meyer V."/>
            <person name="Mielnichuk N."/>
            <person name="Miskei M."/>
            <person name="Molnar A.P."/>
            <person name="Mule G."/>
            <person name="Ngan C.Y."/>
            <person name="Orejas M."/>
            <person name="Orosz E."/>
            <person name="Ouedraogo J.P."/>
            <person name="Overkamp K.M."/>
            <person name="Park H.-S."/>
            <person name="Perrone G."/>
            <person name="Piumi F."/>
            <person name="Punt P.J."/>
            <person name="Ram A.F."/>
            <person name="Ramon A."/>
            <person name="Rauscher S."/>
            <person name="Record E."/>
            <person name="Riano-Pachon D.M."/>
            <person name="Robert V."/>
            <person name="Roehrig J."/>
            <person name="Ruller R."/>
            <person name="Salamov A."/>
            <person name="Salih N.S."/>
            <person name="Samson R.A."/>
            <person name="Sandor E."/>
            <person name="Sanguinetti M."/>
            <person name="Schuetze T."/>
            <person name="Sepcic K."/>
            <person name="Shelest E."/>
            <person name="Sherlock G."/>
            <person name="Sophianopoulou V."/>
            <person name="Squina F.M."/>
            <person name="Sun H."/>
            <person name="Susca A."/>
            <person name="Todd R.B."/>
            <person name="Tsang A."/>
            <person name="Unkles S.E."/>
            <person name="van de Wiele N."/>
            <person name="van Rossen-Uffink D."/>
            <person name="Oliveira J.V."/>
            <person name="Vesth T.C."/>
            <person name="Visser J."/>
            <person name="Yu J.-H."/>
            <person name="Zhou M."/>
            <person name="Andersen M.R."/>
            <person name="Archer D.B."/>
            <person name="Baker S.E."/>
            <person name="Benoit I."/>
            <person name="Brakhage A.A."/>
            <person name="Braus G.H."/>
            <person name="Fischer R."/>
            <person name="Frisvad J.C."/>
            <person name="Goldman G.H."/>
            <person name="Houbraken J."/>
            <person name="Oakley B."/>
            <person name="Pocsi I."/>
            <person name="Scazzocchio C."/>
            <person name="Seiboth B."/>
            <person name="vanKuyk P.A."/>
            <person name="Wortman J."/>
            <person name="Dyer P.S."/>
            <person name="Grigoriev I.V."/>
        </authorList>
    </citation>
    <scope>NUCLEOTIDE SEQUENCE [LARGE SCALE GENOMIC DNA]</scope>
    <source>
        <strain evidence="3">DTO 134E9</strain>
    </source>
</reference>
<evidence type="ECO:0000313" key="3">
    <source>
        <dbReference type="Proteomes" id="UP000184383"/>
    </source>
</evidence>
<feature type="compositionally biased region" description="Low complexity" evidence="1">
    <location>
        <begin position="64"/>
        <end position="80"/>
    </location>
</feature>
<dbReference type="GeneID" id="63750265"/>
<organism evidence="2 3">
    <name type="scientific">Aspergillus wentii DTO 134E9</name>
    <dbReference type="NCBI Taxonomy" id="1073089"/>
    <lineage>
        <taxon>Eukaryota</taxon>
        <taxon>Fungi</taxon>
        <taxon>Dikarya</taxon>
        <taxon>Ascomycota</taxon>
        <taxon>Pezizomycotina</taxon>
        <taxon>Eurotiomycetes</taxon>
        <taxon>Eurotiomycetidae</taxon>
        <taxon>Eurotiales</taxon>
        <taxon>Aspergillaceae</taxon>
        <taxon>Aspergillus</taxon>
        <taxon>Aspergillus subgen. Cremei</taxon>
    </lineage>
</organism>
<dbReference type="EMBL" id="KV878210">
    <property type="protein sequence ID" value="OJJ39231.1"/>
    <property type="molecule type" value="Genomic_DNA"/>
</dbReference>
<feature type="compositionally biased region" description="Polar residues" evidence="1">
    <location>
        <begin position="50"/>
        <end position="63"/>
    </location>
</feature>
<accession>A0A1L9RWA6</accession>
<feature type="region of interest" description="Disordered" evidence="1">
    <location>
        <begin position="201"/>
        <end position="229"/>
    </location>
</feature>
<feature type="compositionally biased region" description="Polar residues" evidence="1">
    <location>
        <begin position="85"/>
        <end position="108"/>
    </location>
</feature>
<proteinExistence type="predicted"/>
<evidence type="ECO:0000313" key="2">
    <source>
        <dbReference type="EMBL" id="OJJ39231.1"/>
    </source>
</evidence>
<dbReference type="AlphaFoldDB" id="A0A1L9RWA6"/>
<name>A0A1L9RWA6_ASPWE</name>
<sequence>MFATLSPVAIQQPLHARSHYAPARSSPLAPTSTLPMFSLPQSGTYFPSFASPAQNTFPQDNAATTTSSPSLSSRSKTSPTYAQRYASTVSNPLKNNNVQRSYTTSSSPLAREKRREAFLNRVKQDRDNGRFENRGEQLMLMEHVAEQKKWGESMRKRADGIMSGFDEHLLDEEVADADAQALDEYISEEQAMEMALFENMQRDQPQSMFGQGQQRTDGSSFSDEEYDDIFMDLADPVPQDQSMDMSG</sequence>
<dbReference type="VEuPathDB" id="FungiDB:ASPWEDRAFT_362867"/>
<gene>
    <name evidence="2" type="ORF">ASPWEDRAFT_362867</name>
</gene>